<organism evidence="5 6">
    <name type="scientific">Artemia franciscana</name>
    <name type="common">Brine shrimp</name>
    <name type="synonym">Artemia sanfranciscana</name>
    <dbReference type="NCBI Taxonomy" id="6661"/>
    <lineage>
        <taxon>Eukaryota</taxon>
        <taxon>Metazoa</taxon>
        <taxon>Ecdysozoa</taxon>
        <taxon>Arthropoda</taxon>
        <taxon>Crustacea</taxon>
        <taxon>Branchiopoda</taxon>
        <taxon>Anostraca</taxon>
        <taxon>Artemiidae</taxon>
        <taxon>Artemia</taxon>
    </lineage>
</organism>
<evidence type="ECO:0000313" key="6">
    <source>
        <dbReference type="Proteomes" id="UP001187531"/>
    </source>
</evidence>
<sequence>MNHNLISYKILICFLLCCFITSAHSSEFITDKEDGAGDNEPTRVHDQVEDTSASKSNAEQTKVNESLGEEDNLTHVINPVPLGFSVSELTDVENETQSISKKIACSNEIIENWDEKSDSPFIKIVDGAQLNSFLVHNPNITNRTSVAPCVLVYFYAPWCHHSARAAPFMNALPRAFPSIPMLATNSMKYHSVNTQYGVMGVPTLMLFHNGRAVSRFNGSEYNLDSFSSFMTRSTGLEPVCQLDVTYKDYIGPLTPIVEAERDYMLLLAWSFILFALICVAVTTGYSRRFFDLFLRRRHQEAHEHVD</sequence>
<evidence type="ECO:0000256" key="1">
    <source>
        <dbReference type="SAM" id="MobiDB-lite"/>
    </source>
</evidence>
<dbReference type="AlphaFoldDB" id="A0AA88IRN1"/>
<dbReference type="Pfam" id="PF00085">
    <property type="entry name" value="Thioredoxin"/>
    <property type="match status" value="1"/>
</dbReference>
<dbReference type="GO" id="GO:0005929">
    <property type="term" value="C:cilium"/>
    <property type="evidence" value="ECO:0007669"/>
    <property type="project" value="TreeGrafter"/>
</dbReference>
<feature type="domain" description="Thioredoxin" evidence="4">
    <location>
        <begin position="124"/>
        <end position="235"/>
    </location>
</feature>
<evidence type="ECO:0000256" key="3">
    <source>
        <dbReference type="SAM" id="SignalP"/>
    </source>
</evidence>
<protein>
    <recommendedName>
        <fullName evidence="4">Thioredoxin domain-containing protein</fullName>
    </recommendedName>
</protein>
<dbReference type="PANTHER" id="PTHR14684">
    <property type="entry name" value="THIOREDOXIN DOMAIN-CONTAINING PROTEIN 15"/>
    <property type="match status" value="1"/>
</dbReference>
<dbReference type="GO" id="GO:0060271">
    <property type="term" value="P:cilium assembly"/>
    <property type="evidence" value="ECO:0007669"/>
    <property type="project" value="TreeGrafter"/>
</dbReference>
<feature type="transmembrane region" description="Helical" evidence="2">
    <location>
        <begin position="263"/>
        <end position="286"/>
    </location>
</feature>
<dbReference type="SUPFAM" id="SSF52833">
    <property type="entry name" value="Thioredoxin-like"/>
    <property type="match status" value="1"/>
</dbReference>
<dbReference type="Proteomes" id="UP001187531">
    <property type="component" value="Unassembled WGS sequence"/>
</dbReference>
<feature type="chain" id="PRO_5041649394" description="Thioredoxin domain-containing protein" evidence="3">
    <location>
        <begin position="26"/>
        <end position="306"/>
    </location>
</feature>
<keyword evidence="2" id="KW-0472">Membrane</keyword>
<feature type="region of interest" description="Disordered" evidence="1">
    <location>
        <begin position="31"/>
        <end position="67"/>
    </location>
</feature>
<evidence type="ECO:0000259" key="4">
    <source>
        <dbReference type="PROSITE" id="PS51352"/>
    </source>
</evidence>
<evidence type="ECO:0000256" key="2">
    <source>
        <dbReference type="SAM" id="Phobius"/>
    </source>
</evidence>
<dbReference type="InterPro" id="IPR013766">
    <property type="entry name" value="Thioredoxin_domain"/>
</dbReference>
<keyword evidence="2" id="KW-0812">Transmembrane</keyword>
<evidence type="ECO:0000313" key="5">
    <source>
        <dbReference type="EMBL" id="KAK2726442.1"/>
    </source>
</evidence>
<feature type="signal peptide" evidence="3">
    <location>
        <begin position="1"/>
        <end position="25"/>
    </location>
</feature>
<dbReference type="PANTHER" id="PTHR14684:SF2">
    <property type="entry name" value="THIOREDOXIN DOMAIN-CONTAINING PROTEIN 15"/>
    <property type="match status" value="1"/>
</dbReference>
<dbReference type="InterPro" id="IPR036249">
    <property type="entry name" value="Thioredoxin-like_sf"/>
</dbReference>
<dbReference type="InterPro" id="IPR042418">
    <property type="entry name" value="TXNDC15"/>
</dbReference>
<proteinExistence type="predicted"/>
<dbReference type="EMBL" id="JAVRJZ010000002">
    <property type="protein sequence ID" value="KAK2726442.1"/>
    <property type="molecule type" value="Genomic_DNA"/>
</dbReference>
<feature type="compositionally biased region" description="Basic and acidic residues" evidence="1">
    <location>
        <begin position="31"/>
        <end position="48"/>
    </location>
</feature>
<gene>
    <name evidence="5" type="ORF">QYM36_000773</name>
</gene>
<keyword evidence="2" id="KW-1133">Transmembrane helix</keyword>
<name>A0AA88IRN1_ARTSF</name>
<keyword evidence="6" id="KW-1185">Reference proteome</keyword>
<keyword evidence="3" id="KW-0732">Signal</keyword>
<feature type="compositionally biased region" description="Polar residues" evidence="1">
    <location>
        <begin position="50"/>
        <end position="64"/>
    </location>
</feature>
<accession>A0AA88IRN1</accession>
<reference evidence="5" key="1">
    <citation type="submission" date="2023-07" db="EMBL/GenBank/DDBJ databases">
        <title>Chromosome-level genome assembly of Artemia franciscana.</title>
        <authorList>
            <person name="Jo E."/>
        </authorList>
    </citation>
    <scope>NUCLEOTIDE SEQUENCE</scope>
    <source>
        <tissue evidence="5">Whole body</tissue>
    </source>
</reference>
<dbReference type="PROSITE" id="PS51352">
    <property type="entry name" value="THIOREDOXIN_2"/>
    <property type="match status" value="1"/>
</dbReference>
<comment type="caution">
    <text evidence="5">The sequence shown here is derived from an EMBL/GenBank/DDBJ whole genome shotgun (WGS) entry which is preliminary data.</text>
</comment>
<dbReference type="Gene3D" id="3.40.30.10">
    <property type="entry name" value="Glutaredoxin"/>
    <property type="match status" value="1"/>
</dbReference>